<dbReference type="AlphaFoldDB" id="A0A482WTW6"/>
<dbReference type="PANTHER" id="PTHR21330:SF1">
    <property type="entry name" value="E3 SUMO-PROTEIN LIGASE NSE2"/>
    <property type="match status" value="1"/>
</dbReference>
<dbReference type="PROSITE" id="PS51044">
    <property type="entry name" value="ZF_SP_RING"/>
    <property type="match status" value="1"/>
</dbReference>
<dbReference type="Proteomes" id="UP000291343">
    <property type="component" value="Unassembled WGS sequence"/>
</dbReference>
<keyword evidence="16" id="KW-1185">Reference proteome</keyword>
<dbReference type="InterPro" id="IPR026846">
    <property type="entry name" value="Nse2(Mms21)"/>
</dbReference>
<gene>
    <name evidence="15" type="ORF">LSTR_LSTR004606</name>
</gene>
<dbReference type="GO" id="GO:0016925">
    <property type="term" value="P:protein sumoylation"/>
    <property type="evidence" value="ECO:0007669"/>
    <property type="project" value="UniProtKB-UniPathway"/>
</dbReference>
<evidence type="ECO:0000256" key="6">
    <source>
        <dbReference type="ARBA" id="ARBA00022723"/>
    </source>
</evidence>
<keyword evidence="7 13" id="KW-0863">Zinc-finger</keyword>
<keyword evidence="6" id="KW-0479">Metal-binding</keyword>
<comment type="pathway">
    <text evidence="2">Protein modification; protein sumoylation.</text>
</comment>
<dbReference type="SUPFAM" id="SSF57850">
    <property type="entry name" value="RING/U-box"/>
    <property type="match status" value="1"/>
</dbReference>
<evidence type="ECO:0000256" key="2">
    <source>
        <dbReference type="ARBA" id="ARBA00004718"/>
    </source>
</evidence>
<dbReference type="InterPro" id="IPR004181">
    <property type="entry name" value="Znf_MIZ"/>
</dbReference>
<comment type="caution">
    <text evidence="15">The sequence shown here is derived from an EMBL/GenBank/DDBJ whole genome shotgun (WGS) entry which is preliminary data.</text>
</comment>
<evidence type="ECO:0000256" key="7">
    <source>
        <dbReference type="ARBA" id="ARBA00022771"/>
    </source>
</evidence>
<evidence type="ECO:0000256" key="3">
    <source>
        <dbReference type="ARBA" id="ARBA00008212"/>
    </source>
</evidence>
<dbReference type="InParanoid" id="A0A482WTW6"/>
<keyword evidence="8" id="KW-0833">Ubl conjugation pathway</keyword>
<evidence type="ECO:0000256" key="9">
    <source>
        <dbReference type="ARBA" id="ARBA00022833"/>
    </source>
</evidence>
<dbReference type="GO" id="GO:0005634">
    <property type="term" value="C:nucleus"/>
    <property type="evidence" value="ECO:0007669"/>
    <property type="project" value="UniProtKB-SubCell"/>
</dbReference>
<comment type="similarity">
    <text evidence="3">Belongs to the NSE2 family.</text>
</comment>
<comment type="subcellular location">
    <subcellularLocation>
        <location evidence="1">Nucleus</location>
    </subcellularLocation>
</comment>
<organism evidence="15 16">
    <name type="scientific">Laodelphax striatellus</name>
    <name type="common">Small brown planthopper</name>
    <name type="synonym">Delphax striatella</name>
    <dbReference type="NCBI Taxonomy" id="195883"/>
    <lineage>
        <taxon>Eukaryota</taxon>
        <taxon>Metazoa</taxon>
        <taxon>Ecdysozoa</taxon>
        <taxon>Arthropoda</taxon>
        <taxon>Hexapoda</taxon>
        <taxon>Insecta</taxon>
        <taxon>Pterygota</taxon>
        <taxon>Neoptera</taxon>
        <taxon>Paraneoptera</taxon>
        <taxon>Hemiptera</taxon>
        <taxon>Auchenorrhyncha</taxon>
        <taxon>Fulgoroidea</taxon>
        <taxon>Delphacidae</taxon>
        <taxon>Criomorphinae</taxon>
        <taxon>Laodelphax</taxon>
    </lineage>
</organism>
<dbReference type="FunCoup" id="A0A482WTW6">
    <property type="interactions" value="1874"/>
</dbReference>
<dbReference type="GO" id="GO:0061665">
    <property type="term" value="F:SUMO ligase activity"/>
    <property type="evidence" value="ECO:0007669"/>
    <property type="project" value="TreeGrafter"/>
</dbReference>
<dbReference type="CDD" id="cd16651">
    <property type="entry name" value="SPL-RING_NSE2"/>
    <property type="match status" value="1"/>
</dbReference>
<feature type="domain" description="SP-RING-type" evidence="14">
    <location>
        <begin position="110"/>
        <end position="195"/>
    </location>
</feature>
<dbReference type="UniPathway" id="UPA00886"/>
<proteinExistence type="inferred from homology"/>
<keyword evidence="9" id="KW-0862">Zinc</keyword>
<evidence type="ECO:0000256" key="4">
    <source>
        <dbReference type="ARBA" id="ARBA00020923"/>
    </source>
</evidence>
<keyword evidence="5" id="KW-0808">Transferase</keyword>
<evidence type="ECO:0000256" key="10">
    <source>
        <dbReference type="ARBA" id="ARBA00023242"/>
    </source>
</evidence>
<dbReference type="GO" id="GO:0030915">
    <property type="term" value="C:Smc5-Smc6 complex"/>
    <property type="evidence" value="ECO:0007669"/>
    <property type="project" value="InterPro"/>
</dbReference>
<dbReference type="GO" id="GO:0008270">
    <property type="term" value="F:zinc ion binding"/>
    <property type="evidence" value="ECO:0007669"/>
    <property type="project" value="UniProtKB-KW"/>
</dbReference>
<dbReference type="OrthoDB" id="26899at2759"/>
<keyword evidence="10" id="KW-0539">Nucleus</keyword>
<dbReference type="InterPro" id="IPR013083">
    <property type="entry name" value="Znf_RING/FYVE/PHD"/>
</dbReference>
<accession>A0A482WTW6</accession>
<dbReference type="Gene3D" id="3.30.40.10">
    <property type="entry name" value="Zinc/RING finger domain, C3HC4 (zinc finger)"/>
    <property type="match status" value="1"/>
</dbReference>
<evidence type="ECO:0000256" key="8">
    <source>
        <dbReference type="ARBA" id="ARBA00022786"/>
    </source>
</evidence>
<sequence length="198" mass="23231">MNQLRRERDSLYKDIHSMVLSTAQLMCKNLKDEDVEDFIEKLEKDEILVKYCKQEESWKSAFQYIDSQNVPVEDECMVYEAIQKQPKNPPEHCHFYTQFREKMDGILHPEDTDLLETQCTINLIDPISKSRMKDPVKNVICNHTYDRYSIAEIMKRKSATGIRCPYQGCNNRELFKLQDLVPDEITKQALLSAEADSD</sequence>
<evidence type="ECO:0000313" key="15">
    <source>
        <dbReference type="EMBL" id="RZF36918.1"/>
    </source>
</evidence>
<name>A0A482WTW6_LAOST</name>
<dbReference type="Pfam" id="PF11789">
    <property type="entry name" value="zf-Nse"/>
    <property type="match status" value="1"/>
</dbReference>
<evidence type="ECO:0000256" key="12">
    <source>
        <dbReference type="ARBA" id="ARBA00032533"/>
    </source>
</evidence>
<reference evidence="15 16" key="1">
    <citation type="journal article" date="2017" name="Gigascience">
        <title>Genome sequence of the small brown planthopper, Laodelphax striatellus.</title>
        <authorList>
            <person name="Zhu J."/>
            <person name="Jiang F."/>
            <person name="Wang X."/>
            <person name="Yang P."/>
            <person name="Bao Y."/>
            <person name="Zhao W."/>
            <person name="Wang W."/>
            <person name="Lu H."/>
            <person name="Wang Q."/>
            <person name="Cui N."/>
            <person name="Li J."/>
            <person name="Chen X."/>
            <person name="Luo L."/>
            <person name="Yu J."/>
            <person name="Kang L."/>
            <person name="Cui F."/>
        </authorList>
    </citation>
    <scope>NUCLEOTIDE SEQUENCE [LARGE SCALE GENOMIC DNA]</scope>
    <source>
        <strain evidence="15">Lst14</strain>
    </source>
</reference>
<evidence type="ECO:0000256" key="5">
    <source>
        <dbReference type="ARBA" id="ARBA00022679"/>
    </source>
</evidence>
<evidence type="ECO:0000259" key="14">
    <source>
        <dbReference type="PROSITE" id="PS51044"/>
    </source>
</evidence>
<dbReference type="EMBL" id="QKKF02025464">
    <property type="protein sequence ID" value="RZF36918.1"/>
    <property type="molecule type" value="Genomic_DNA"/>
</dbReference>
<dbReference type="STRING" id="195883.A0A482WTW6"/>
<evidence type="ECO:0000256" key="11">
    <source>
        <dbReference type="ARBA" id="ARBA00031731"/>
    </source>
</evidence>
<evidence type="ECO:0000313" key="16">
    <source>
        <dbReference type="Proteomes" id="UP000291343"/>
    </source>
</evidence>
<dbReference type="PANTHER" id="PTHR21330">
    <property type="entry name" value="E3 SUMO-PROTEIN LIGASE NSE2"/>
    <property type="match status" value="1"/>
</dbReference>
<evidence type="ECO:0000256" key="13">
    <source>
        <dbReference type="PROSITE-ProRule" id="PRU00452"/>
    </source>
</evidence>
<evidence type="ECO:0000256" key="1">
    <source>
        <dbReference type="ARBA" id="ARBA00004123"/>
    </source>
</evidence>
<dbReference type="GO" id="GO:0000724">
    <property type="term" value="P:double-strand break repair via homologous recombination"/>
    <property type="evidence" value="ECO:0007669"/>
    <property type="project" value="InterPro"/>
</dbReference>
<protein>
    <recommendedName>
        <fullName evidence="4">E3 SUMO-protein ligase NSE2</fullName>
    </recommendedName>
    <alternativeName>
        <fullName evidence="11">E3 SUMO-protein transferase NSE2</fullName>
    </alternativeName>
    <alternativeName>
        <fullName evidence="12">Non-structural maintenance of chromosomes element 2 homolog</fullName>
    </alternativeName>
</protein>